<dbReference type="InterPro" id="IPR025875">
    <property type="entry name" value="Leu-rich_rpt_4"/>
</dbReference>
<dbReference type="Proteomes" id="UP000243579">
    <property type="component" value="Unassembled WGS sequence"/>
</dbReference>
<dbReference type="PROSITE" id="PS51450">
    <property type="entry name" value="LRR"/>
    <property type="match status" value="2"/>
</dbReference>
<evidence type="ECO:0000256" key="3">
    <source>
        <dbReference type="SAM" id="Coils"/>
    </source>
</evidence>
<accession>A0A1V9ZJK9</accession>
<dbReference type="AlphaFoldDB" id="A0A1V9ZJK9"/>
<name>A0A1V9ZJK9_ACHHY</name>
<dbReference type="STRING" id="1202772.A0A1V9ZJK9"/>
<feature type="region of interest" description="Disordered" evidence="4">
    <location>
        <begin position="301"/>
        <end position="324"/>
    </location>
</feature>
<dbReference type="OrthoDB" id="7451790at2759"/>
<dbReference type="Pfam" id="PF12799">
    <property type="entry name" value="LRR_4"/>
    <property type="match status" value="1"/>
</dbReference>
<proteinExistence type="predicted"/>
<keyword evidence="6" id="KW-1185">Reference proteome</keyword>
<keyword evidence="3" id="KW-0175">Coiled coil</keyword>
<keyword evidence="2" id="KW-0677">Repeat</keyword>
<feature type="coiled-coil region" evidence="3">
    <location>
        <begin position="501"/>
        <end position="535"/>
    </location>
</feature>
<protein>
    <submittedName>
        <fullName evidence="5">Uncharacterized protein</fullName>
    </submittedName>
</protein>
<dbReference type="Pfam" id="PF14580">
    <property type="entry name" value="LRR_9"/>
    <property type="match status" value="1"/>
</dbReference>
<evidence type="ECO:0000313" key="6">
    <source>
        <dbReference type="Proteomes" id="UP000243579"/>
    </source>
</evidence>
<reference evidence="5 6" key="1">
    <citation type="journal article" date="2014" name="Genome Biol. Evol.">
        <title>The secreted proteins of Achlya hypogyna and Thraustotheca clavata identify the ancestral oomycete secretome and reveal gene acquisitions by horizontal gene transfer.</title>
        <authorList>
            <person name="Misner I."/>
            <person name="Blouin N."/>
            <person name="Leonard G."/>
            <person name="Richards T.A."/>
            <person name="Lane C.E."/>
        </authorList>
    </citation>
    <scope>NUCLEOTIDE SEQUENCE [LARGE SCALE GENOMIC DNA]</scope>
    <source>
        <strain evidence="5 6">ATCC 48635</strain>
    </source>
</reference>
<sequence>METRVSRVNQTLLAIKDVDVEDPDAVEVLNLHGNCIRSLDGLQRFPNLHELSLSSNWIEALSFSALRGLVHLVVLDLSANRLTTTLGFPVLPALKELSIAFNSLQALEGLLDPMKLPQLEILDLRDNDIASIDDLAPLFYLQNLRSLRLQQSSRNQSNPVCATSDYPVALLDKMSALDMLDDEDVDVLREIAALAMPRYNRMAKAVLRRDLHEPSADVQALESRLRRLEEQGQPPTPDRPPKKPAVLASIDSQIRDARHSLRELHHRTLRARSPSISVFVETERRHGYTVHDALHQIAADDSNDDDNVASQPATPTIKGPPQPLTMEDVGSQSDVVETAMAGVQTDLRDDELERVGREYTAMHDRALAAETLVVQLTAADATATAELAQLKLEIDTAVRAQAAGDRLHQDVVARMDKDHSQAQTALQAELGDIKRALLVSQETSRSTAARLEQSTLDFSKLTVVRFRVGAALNEAKAATEAAAKDHASALEAKNHAHTMVAQQLRRELQDARASLEDVYAKYSAKEKEVQQLRVDNLAKSTELDDASFRHKEEWQRREAEWKRHEQLRLRQAAMAVHEMELEFRSKQHEALHKIKALQQALQKSLAETKAWELKHNTAVSRVSDTTASRSALASQKLQAMDKRVHKMQTAFERQMTELQEALDDAETRLQEETRQREAAEDAAREASDRCKVATNALAAVEAQLREAQALVQVKNVMLDDQSRLLLDARKEKDDLAAVLDEARHRLVETEAALDDSLAAQAEMTEYQQELEWRAEAVEKDAARLVALDQLQDELQAKVAALEYLEGELHRMRKTIAKQEARSADKHAQLEAAHAAQLAAGDQLLETAKQRILELEDKLKAADAQLSSANRQQHALQKRLYACQTQVQTTENEMKVLLVQMERERAAKRQHAAEMGRLVQKLNKDAP</sequence>
<dbReference type="InterPro" id="IPR003591">
    <property type="entry name" value="Leu-rich_rpt_typical-subtyp"/>
</dbReference>
<keyword evidence="1" id="KW-0433">Leucine-rich repeat</keyword>
<evidence type="ECO:0000256" key="4">
    <source>
        <dbReference type="SAM" id="MobiDB-lite"/>
    </source>
</evidence>
<evidence type="ECO:0000256" key="1">
    <source>
        <dbReference type="ARBA" id="ARBA00022614"/>
    </source>
</evidence>
<dbReference type="PANTHER" id="PTHR15454:SF56">
    <property type="entry name" value="PROTEIN PHOSPHATASE 1 REGULATORY SUBUNIT 7-RELATED"/>
    <property type="match status" value="1"/>
</dbReference>
<dbReference type="InterPro" id="IPR032675">
    <property type="entry name" value="LRR_dom_sf"/>
</dbReference>
<evidence type="ECO:0000313" key="5">
    <source>
        <dbReference type="EMBL" id="OQR98168.1"/>
    </source>
</evidence>
<dbReference type="SUPFAM" id="SSF52075">
    <property type="entry name" value="Outer arm dynein light chain 1"/>
    <property type="match status" value="1"/>
</dbReference>
<dbReference type="Gene3D" id="3.80.10.10">
    <property type="entry name" value="Ribonuclease Inhibitor"/>
    <property type="match status" value="2"/>
</dbReference>
<feature type="coiled-coil region" evidence="3">
    <location>
        <begin position="787"/>
        <end position="906"/>
    </location>
</feature>
<evidence type="ECO:0000256" key="2">
    <source>
        <dbReference type="ARBA" id="ARBA00022737"/>
    </source>
</evidence>
<dbReference type="SMART" id="SM00365">
    <property type="entry name" value="LRR_SD22"/>
    <property type="match status" value="3"/>
</dbReference>
<dbReference type="InterPro" id="IPR001611">
    <property type="entry name" value="Leu-rich_rpt"/>
</dbReference>
<dbReference type="PANTHER" id="PTHR15454">
    <property type="entry name" value="NISCHARIN RELATED"/>
    <property type="match status" value="1"/>
</dbReference>
<dbReference type="EMBL" id="JNBR01000089">
    <property type="protein sequence ID" value="OQR98168.1"/>
    <property type="molecule type" value="Genomic_DNA"/>
</dbReference>
<organism evidence="5 6">
    <name type="scientific">Achlya hypogyna</name>
    <name type="common">Oomycete</name>
    <name type="synonym">Protoachlya hypogyna</name>
    <dbReference type="NCBI Taxonomy" id="1202772"/>
    <lineage>
        <taxon>Eukaryota</taxon>
        <taxon>Sar</taxon>
        <taxon>Stramenopiles</taxon>
        <taxon>Oomycota</taxon>
        <taxon>Saprolegniomycetes</taxon>
        <taxon>Saprolegniales</taxon>
        <taxon>Achlyaceae</taxon>
        <taxon>Achlya</taxon>
    </lineage>
</organism>
<feature type="coiled-coil region" evidence="3">
    <location>
        <begin position="648"/>
        <end position="759"/>
    </location>
</feature>
<dbReference type="GO" id="GO:0005737">
    <property type="term" value="C:cytoplasm"/>
    <property type="evidence" value="ECO:0007669"/>
    <property type="project" value="TreeGrafter"/>
</dbReference>
<gene>
    <name evidence="5" type="ORF">ACHHYP_09008</name>
</gene>
<dbReference type="SMART" id="SM00369">
    <property type="entry name" value="LRR_TYP"/>
    <property type="match status" value="4"/>
</dbReference>
<comment type="caution">
    <text evidence="5">The sequence shown here is derived from an EMBL/GenBank/DDBJ whole genome shotgun (WGS) entry which is preliminary data.</text>
</comment>